<dbReference type="EMBL" id="JARKIB010000406">
    <property type="protein sequence ID" value="KAJ7711055.1"/>
    <property type="molecule type" value="Genomic_DNA"/>
</dbReference>
<gene>
    <name evidence="2" type="ORF">B0H16DRAFT_1745452</name>
</gene>
<protein>
    <submittedName>
        <fullName evidence="2">Uncharacterized protein</fullName>
    </submittedName>
</protein>
<feature type="region of interest" description="Disordered" evidence="1">
    <location>
        <begin position="130"/>
        <end position="162"/>
    </location>
</feature>
<evidence type="ECO:0000313" key="3">
    <source>
        <dbReference type="Proteomes" id="UP001215598"/>
    </source>
</evidence>
<dbReference type="AlphaFoldDB" id="A0AAD7MD28"/>
<dbReference type="Proteomes" id="UP001215598">
    <property type="component" value="Unassembled WGS sequence"/>
</dbReference>
<sequence length="290" mass="32592">MSEPTVNTCRELVLYKPRGPTLYKSPAYLDWEQQWKNRAAIDKNWDESPTGRRWSELGQKPVQPAQPAVNYDVSFQHDQEENAVAADRGVEFSADGRRRQEFLLNVTHKKHRLEPTQLDDRLAFWIPVPEDQVDTGDGGEAGQDADDSDSENGVVGEKRKRYNGSIDPMGKWRPEKQIFMDALLWHDGLGDHDLCCELCGAEGDVASEERVRLLKCTPQTRNFFEMMETTYRGFSVGGQVDITTDISQTIASVITLSSFCERPASLSVHLSVLFLSECLADVPLGPLTSL</sequence>
<reference evidence="2" key="1">
    <citation type="submission" date="2023-03" db="EMBL/GenBank/DDBJ databases">
        <title>Massive genome expansion in bonnet fungi (Mycena s.s.) driven by repeated elements and novel gene families across ecological guilds.</title>
        <authorList>
            <consortium name="Lawrence Berkeley National Laboratory"/>
            <person name="Harder C.B."/>
            <person name="Miyauchi S."/>
            <person name="Viragh M."/>
            <person name="Kuo A."/>
            <person name="Thoen E."/>
            <person name="Andreopoulos B."/>
            <person name="Lu D."/>
            <person name="Skrede I."/>
            <person name="Drula E."/>
            <person name="Henrissat B."/>
            <person name="Morin E."/>
            <person name="Kohler A."/>
            <person name="Barry K."/>
            <person name="LaButti K."/>
            <person name="Morin E."/>
            <person name="Salamov A."/>
            <person name="Lipzen A."/>
            <person name="Mereny Z."/>
            <person name="Hegedus B."/>
            <person name="Baldrian P."/>
            <person name="Stursova M."/>
            <person name="Weitz H."/>
            <person name="Taylor A."/>
            <person name="Grigoriev I.V."/>
            <person name="Nagy L.G."/>
            <person name="Martin F."/>
            <person name="Kauserud H."/>
        </authorList>
    </citation>
    <scope>NUCLEOTIDE SEQUENCE</scope>
    <source>
        <strain evidence="2">CBHHK182m</strain>
    </source>
</reference>
<comment type="caution">
    <text evidence="2">The sequence shown here is derived from an EMBL/GenBank/DDBJ whole genome shotgun (WGS) entry which is preliminary data.</text>
</comment>
<proteinExistence type="predicted"/>
<evidence type="ECO:0000256" key="1">
    <source>
        <dbReference type="SAM" id="MobiDB-lite"/>
    </source>
</evidence>
<organism evidence="2 3">
    <name type="scientific">Mycena metata</name>
    <dbReference type="NCBI Taxonomy" id="1033252"/>
    <lineage>
        <taxon>Eukaryota</taxon>
        <taxon>Fungi</taxon>
        <taxon>Dikarya</taxon>
        <taxon>Basidiomycota</taxon>
        <taxon>Agaricomycotina</taxon>
        <taxon>Agaricomycetes</taxon>
        <taxon>Agaricomycetidae</taxon>
        <taxon>Agaricales</taxon>
        <taxon>Marasmiineae</taxon>
        <taxon>Mycenaceae</taxon>
        <taxon>Mycena</taxon>
    </lineage>
</organism>
<name>A0AAD7MD28_9AGAR</name>
<evidence type="ECO:0000313" key="2">
    <source>
        <dbReference type="EMBL" id="KAJ7711055.1"/>
    </source>
</evidence>
<keyword evidence="3" id="KW-1185">Reference proteome</keyword>
<accession>A0AAD7MD28</accession>